<proteinExistence type="predicted"/>
<dbReference type="InterPro" id="IPR050993">
    <property type="entry name" value="Isochorismatase_domain"/>
</dbReference>
<dbReference type="Proteomes" id="UP000325286">
    <property type="component" value="Chromosome"/>
</dbReference>
<dbReference type="CDD" id="cd01012">
    <property type="entry name" value="YcaC_related"/>
    <property type="match status" value="1"/>
</dbReference>
<accession>A0A5B9QS81</accession>
<sequence length="191" mass="20791">MDHQANATRSSRLLDAEHSGLLIVDVQQRLLPLVRGHERVQRNIQRLLAAAELLSVDVVVTEQYPERLGGTVPELGTLPRPALPKRAFSAAACEGVGQAFREAQLRQIVVVGIETHVCVLQTALDLLAAGWDVFVVVDAVSARGELDHDVALDRLRDEGVSLTTTESCLFEWTTTSTHEHFKAISALVKGG</sequence>
<dbReference type="EMBL" id="CP042914">
    <property type="protein sequence ID" value="QEG41908.1"/>
    <property type="molecule type" value="Genomic_DNA"/>
</dbReference>
<evidence type="ECO:0000259" key="1">
    <source>
        <dbReference type="Pfam" id="PF00857"/>
    </source>
</evidence>
<evidence type="ECO:0000313" key="3">
    <source>
        <dbReference type="Proteomes" id="UP000325286"/>
    </source>
</evidence>
<protein>
    <submittedName>
        <fullName evidence="2">Isochorismatase family protein</fullName>
    </submittedName>
</protein>
<dbReference type="AlphaFoldDB" id="A0A5B9QS81"/>
<evidence type="ECO:0000313" key="2">
    <source>
        <dbReference type="EMBL" id="QEG41908.1"/>
    </source>
</evidence>
<dbReference type="InterPro" id="IPR036380">
    <property type="entry name" value="Isochorismatase-like_sf"/>
</dbReference>
<dbReference type="KEGG" id="rul:UC8_39360"/>
<dbReference type="Pfam" id="PF00857">
    <property type="entry name" value="Isochorismatase"/>
    <property type="match status" value="1"/>
</dbReference>
<organism evidence="2 3">
    <name type="scientific">Roseimaritima ulvae</name>
    <dbReference type="NCBI Taxonomy" id="980254"/>
    <lineage>
        <taxon>Bacteria</taxon>
        <taxon>Pseudomonadati</taxon>
        <taxon>Planctomycetota</taxon>
        <taxon>Planctomycetia</taxon>
        <taxon>Pirellulales</taxon>
        <taxon>Pirellulaceae</taxon>
        <taxon>Roseimaritima</taxon>
    </lineage>
</organism>
<name>A0A5B9QS81_9BACT</name>
<feature type="domain" description="Isochorismatase-like" evidence="1">
    <location>
        <begin position="20"/>
        <end position="167"/>
    </location>
</feature>
<gene>
    <name evidence="2" type="ORF">UC8_39360</name>
</gene>
<reference evidence="2 3" key="1">
    <citation type="submission" date="2019-08" db="EMBL/GenBank/DDBJ databases">
        <title>Deep-cultivation of Planctomycetes and their phenomic and genomic characterization uncovers novel biology.</title>
        <authorList>
            <person name="Wiegand S."/>
            <person name="Jogler M."/>
            <person name="Boedeker C."/>
            <person name="Pinto D."/>
            <person name="Vollmers J."/>
            <person name="Rivas-Marin E."/>
            <person name="Kohn T."/>
            <person name="Peeters S.H."/>
            <person name="Heuer A."/>
            <person name="Rast P."/>
            <person name="Oberbeckmann S."/>
            <person name="Bunk B."/>
            <person name="Jeske O."/>
            <person name="Meyerdierks A."/>
            <person name="Storesund J.E."/>
            <person name="Kallscheuer N."/>
            <person name="Luecker S."/>
            <person name="Lage O.M."/>
            <person name="Pohl T."/>
            <person name="Merkel B.J."/>
            <person name="Hornburger P."/>
            <person name="Mueller R.-W."/>
            <person name="Bruemmer F."/>
            <person name="Labrenz M."/>
            <person name="Spormann A.M."/>
            <person name="Op den Camp H."/>
            <person name="Overmann J."/>
            <person name="Amann R."/>
            <person name="Jetten M.S.M."/>
            <person name="Mascher T."/>
            <person name="Medema M.H."/>
            <person name="Devos D.P."/>
            <person name="Kaster A.-K."/>
            <person name="Ovreas L."/>
            <person name="Rohde M."/>
            <person name="Galperin M.Y."/>
            <person name="Jogler C."/>
        </authorList>
    </citation>
    <scope>NUCLEOTIDE SEQUENCE [LARGE SCALE GENOMIC DNA]</scope>
    <source>
        <strain evidence="2 3">UC8</strain>
    </source>
</reference>
<dbReference type="InterPro" id="IPR000868">
    <property type="entry name" value="Isochorismatase-like_dom"/>
</dbReference>
<dbReference type="PANTHER" id="PTHR14119:SF3">
    <property type="entry name" value="ISOCHORISMATASE DOMAIN-CONTAINING PROTEIN 2"/>
    <property type="match status" value="1"/>
</dbReference>
<dbReference type="SUPFAM" id="SSF52499">
    <property type="entry name" value="Isochorismatase-like hydrolases"/>
    <property type="match status" value="1"/>
</dbReference>
<dbReference type="OrthoDB" id="9789777at2"/>
<keyword evidence="3" id="KW-1185">Reference proteome</keyword>
<dbReference type="RefSeq" id="WP_068139716.1">
    <property type="nucleotide sequence ID" value="NZ_CP042914.1"/>
</dbReference>
<dbReference type="PANTHER" id="PTHR14119">
    <property type="entry name" value="HYDROLASE"/>
    <property type="match status" value="1"/>
</dbReference>
<dbReference type="Gene3D" id="3.40.50.850">
    <property type="entry name" value="Isochorismatase-like"/>
    <property type="match status" value="1"/>
</dbReference>